<evidence type="ECO:0000313" key="1">
    <source>
        <dbReference type="EMBL" id="MFC6786060.1"/>
    </source>
</evidence>
<dbReference type="GeneID" id="81209127"/>
<dbReference type="Pfam" id="PF19102">
    <property type="entry name" value="DUF5789"/>
    <property type="match status" value="1"/>
</dbReference>
<dbReference type="InterPro" id="IPR043899">
    <property type="entry name" value="DUF5789"/>
</dbReference>
<organism evidence="1 2">
    <name type="scientific">Halobaculum halobium</name>
    <dbReference type="NCBI Taxonomy" id="3032281"/>
    <lineage>
        <taxon>Archaea</taxon>
        <taxon>Methanobacteriati</taxon>
        <taxon>Methanobacteriota</taxon>
        <taxon>Stenosarchaea group</taxon>
        <taxon>Halobacteria</taxon>
        <taxon>Halobacteriales</taxon>
        <taxon>Haloferacaceae</taxon>
        <taxon>Halobaculum</taxon>
    </lineage>
</organism>
<dbReference type="AlphaFoldDB" id="A0ABD5T9J3"/>
<dbReference type="Proteomes" id="UP001596443">
    <property type="component" value="Unassembled WGS sequence"/>
</dbReference>
<sequence length="84" mass="8932">MTTIKLSRVRSLFEALEYPVSRGEAAGEFADTTVTFADGEGNLGEYVAACPSERFADPEDLYADLQTALPIETVGEPGQSEGDG</sequence>
<accession>A0ABD5T9J3</accession>
<keyword evidence="2" id="KW-1185">Reference proteome</keyword>
<reference evidence="1 2" key="1">
    <citation type="journal article" date="2019" name="Int. J. Syst. Evol. Microbiol.">
        <title>The Global Catalogue of Microorganisms (GCM) 10K type strain sequencing project: providing services to taxonomists for standard genome sequencing and annotation.</title>
        <authorList>
            <consortium name="The Broad Institute Genomics Platform"/>
            <consortium name="The Broad Institute Genome Sequencing Center for Infectious Disease"/>
            <person name="Wu L."/>
            <person name="Ma J."/>
        </authorList>
    </citation>
    <scope>NUCLEOTIDE SEQUENCE [LARGE SCALE GENOMIC DNA]</scope>
    <source>
        <strain evidence="1 2">SYNS20</strain>
    </source>
</reference>
<comment type="caution">
    <text evidence="1">The sequence shown here is derived from an EMBL/GenBank/DDBJ whole genome shotgun (WGS) entry which is preliminary data.</text>
</comment>
<dbReference type="RefSeq" id="WP_284062875.1">
    <property type="nucleotide sequence ID" value="NZ_CP126158.1"/>
</dbReference>
<proteinExistence type="predicted"/>
<evidence type="ECO:0008006" key="3">
    <source>
        <dbReference type="Google" id="ProtNLM"/>
    </source>
</evidence>
<name>A0ABD5T9J3_9EURY</name>
<evidence type="ECO:0000313" key="2">
    <source>
        <dbReference type="Proteomes" id="UP001596443"/>
    </source>
</evidence>
<protein>
    <recommendedName>
        <fullName evidence="3">DUF2795 domain-containing protein</fullName>
    </recommendedName>
</protein>
<gene>
    <name evidence="1" type="ORF">ACFQFD_08730</name>
</gene>
<dbReference type="EMBL" id="JBHSWX010000012">
    <property type="protein sequence ID" value="MFC6786060.1"/>
    <property type="molecule type" value="Genomic_DNA"/>
</dbReference>